<accession>A0A844B334</accession>
<evidence type="ECO:0000313" key="1">
    <source>
        <dbReference type="EMBL" id="MRD45957.1"/>
    </source>
</evidence>
<protein>
    <submittedName>
        <fullName evidence="1">Uncharacterized protein</fullName>
    </submittedName>
</protein>
<organism evidence="1 2">
    <name type="scientific">Caenimonas koreensis DSM 17982</name>
    <dbReference type="NCBI Taxonomy" id="1121255"/>
    <lineage>
        <taxon>Bacteria</taxon>
        <taxon>Pseudomonadati</taxon>
        <taxon>Pseudomonadota</taxon>
        <taxon>Betaproteobacteria</taxon>
        <taxon>Burkholderiales</taxon>
        <taxon>Comamonadaceae</taxon>
        <taxon>Caenimonas</taxon>
    </lineage>
</organism>
<dbReference type="RefSeq" id="WP_153583290.1">
    <property type="nucleotide sequence ID" value="NZ_WJBU01000001.1"/>
</dbReference>
<dbReference type="OrthoDB" id="8904333at2"/>
<dbReference type="Proteomes" id="UP000487350">
    <property type="component" value="Unassembled WGS sequence"/>
</dbReference>
<comment type="caution">
    <text evidence="1">The sequence shown here is derived from an EMBL/GenBank/DDBJ whole genome shotgun (WGS) entry which is preliminary data.</text>
</comment>
<reference evidence="1 2" key="1">
    <citation type="submission" date="2019-11" db="EMBL/GenBank/DDBJ databases">
        <title>Caenimonas koreensis gen. nov., sp. nov., isolated from activated sludge.</title>
        <authorList>
            <person name="Seung H.R."/>
        </authorList>
    </citation>
    <scope>NUCLEOTIDE SEQUENCE [LARGE SCALE GENOMIC DNA]</scope>
    <source>
        <strain evidence="1 2">EMB320</strain>
    </source>
</reference>
<dbReference type="AlphaFoldDB" id="A0A844B334"/>
<dbReference type="EMBL" id="WJBU01000001">
    <property type="protein sequence ID" value="MRD45957.1"/>
    <property type="molecule type" value="Genomic_DNA"/>
</dbReference>
<gene>
    <name evidence="1" type="ORF">GHT07_01595</name>
</gene>
<proteinExistence type="predicted"/>
<evidence type="ECO:0000313" key="2">
    <source>
        <dbReference type="Proteomes" id="UP000487350"/>
    </source>
</evidence>
<keyword evidence="2" id="KW-1185">Reference proteome</keyword>
<name>A0A844B334_9BURK</name>
<sequence>MLLAKTESGLKVMKDRSVALSPKQRAAFILVDGQRSLDNILAATAAMGVTRADIDVLFQLGLIADVAPEKSRVEQAQQQAAAQAVAQHKQRTPQERYAEAYPIATRLTSALGLRGFRLNLAVEGATNYEELLAVAPRILEAVGAEKFRPLDNALNDR</sequence>